<organism evidence="1">
    <name type="scientific">Lepeophtheirus salmonis</name>
    <name type="common">Salmon louse</name>
    <name type="synonym">Caligus salmonis</name>
    <dbReference type="NCBI Taxonomy" id="72036"/>
    <lineage>
        <taxon>Eukaryota</taxon>
        <taxon>Metazoa</taxon>
        <taxon>Ecdysozoa</taxon>
        <taxon>Arthropoda</taxon>
        <taxon>Crustacea</taxon>
        <taxon>Multicrustacea</taxon>
        <taxon>Hexanauplia</taxon>
        <taxon>Copepoda</taxon>
        <taxon>Siphonostomatoida</taxon>
        <taxon>Caligidae</taxon>
        <taxon>Lepeophtheirus</taxon>
    </lineage>
</organism>
<evidence type="ECO:0000313" key="1">
    <source>
        <dbReference type="EMBL" id="CDW30901.1"/>
    </source>
</evidence>
<reference evidence="1" key="1">
    <citation type="submission" date="2014-05" db="EMBL/GenBank/DDBJ databases">
        <authorList>
            <person name="Chronopoulou M."/>
        </authorList>
    </citation>
    <scope>NUCLEOTIDE SEQUENCE</scope>
    <source>
        <tissue evidence="1">Whole organism</tissue>
    </source>
</reference>
<protein>
    <submittedName>
        <fullName evidence="1">Uncharacterized protein</fullName>
    </submittedName>
</protein>
<dbReference type="EMBL" id="HACA01013540">
    <property type="protein sequence ID" value="CDW30901.1"/>
    <property type="molecule type" value="Transcribed_RNA"/>
</dbReference>
<sequence>MSTVSFPKHLMGLRSVFLKLVTENQGCPHIVVCRHKIRHFYELKKCVVE</sequence>
<dbReference type="AlphaFoldDB" id="A0A0K2TZV2"/>
<name>A0A0K2TZV2_LEPSM</name>
<proteinExistence type="predicted"/>
<accession>A0A0K2TZV2</accession>